<name>A0A9Q1AQ81_9SAUR</name>
<keyword evidence="4 6" id="KW-0472">Membrane</keyword>
<dbReference type="PROSITE" id="PS51055">
    <property type="entry name" value="ITAM_1"/>
    <property type="match status" value="1"/>
</dbReference>
<dbReference type="AlphaFoldDB" id="A0A9Q1AQ81"/>
<keyword evidence="5" id="KW-0393">Immunoglobulin domain</keyword>
<dbReference type="InterPro" id="IPR013783">
    <property type="entry name" value="Ig-like_fold"/>
</dbReference>
<evidence type="ECO:0000256" key="4">
    <source>
        <dbReference type="ARBA" id="ARBA00023136"/>
    </source>
</evidence>
<dbReference type="SMART" id="SM00077">
    <property type="entry name" value="ITAM"/>
    <property type="match status" value="1"/>
</dbReference>
<dbReference type="GO" id="GO:0019815">
    <property type="term" value="C:B cell receptor complex"/>
    <property type="evidence" value="ECO:0007669"/>
    <property type="project" value="TreeGrafter"/>
</dbReference>
<keyword evidence="7" id="KW-0732">Signal</keyword>
<evidence type="ECO:0000256" key="6">
    <source>
        <dbReference type="SAM" id="Phobius"/>
    </source>
</evidence>
<dbReference type="SMART" id="SM00409">
    <property type="entry name" value="IG"/>
    <property type="match status" value="1"/>
</dbReference>
<dbReference type="PROSITE" id="PS50835">
    <property type="entry name" value="IG_LIKE"/>
    <property type="match status" value="1"/>
</dbReference>
<dbReference type="GO" id="GO:0030183">
    <property type="term" value="P:B cell differentiation"/>
    <property type="evidence" value="ECO:0007669"/>
    <property type="project" value="TreeGrafter"/>
</dbReference>
<reference evidence="9" key="1">
    <citation type="journal article" date="2023" name="DNA Res.">
        <title>Chromosome-level genome assembly of Phrynocephalus forsythii using third-generation DNA sequencing and Hi-C analysis.</title>
        <authorList>
            <person name="Qi Y."/>
            <person name="Zhao W."/>
            <person name="Zhao Y."/>
            <person name="Niu C."/>
            <person name="Cao S."/>
            <person name="Zhang Y."/>
        </authorList>
    </citation>
    <scope>NUCLEOTIDE SEQUENCE</scope>
    <source>
        <tissue evidence="9">Muscle</tissue>
    </source>
</reference>
<dbReference type="CDD" id="cd00096">
    <property type="entry name" value="Ig"/>
    <property type="match status" value="1"/>
</dbReference>
<feature type="signal peptide" evidence="7">
    <location>
        <begin position="1"/>
        <end position="21"/>
    </location>
</feature>
<evidence type="ECO:0000256" key="2">
    <source>
        <dbReference type="ARBA" id="ARBA00022692"/>
    </source>
</evidence>
<dbReference type="InterPro" id="IPR036179">
    <property type="entry name" value="Ig-like_dom_sf"/>
</dbReference>
<dbReference type="SUPFAM" id="SSF48726">
    <property type="entry name" value="Immunoglobulin"/>
    <property type="match status" value="1"/>
</dbReference>
<accession>A0A9Q1AQ81</accession>
<dbReference type="InterPro" id="IPR007110">
    <property type="entry name" value="Ig-like_dom"/>
</dbReference>
<evidence type="ECO:0000256" key="7">
    <source>
        <dbReference type="SAM" id="SignalP"/>
    </source>
</evidence>
<dbReference type="OrthoDB" id="8915525at2759"/>
<evidence type="ECO:0000256" key="3">
    <source>
        <dbReference type="ARBA" id="ARBA00022989"/>
    </source>
</evidence>
<organism evidence="9 10">
    <name type="scientific">Phrynocephalus forsythii</name>
    <dbReference type="NCBI Taxonomy" id="171643"/>
    <lineage>
        <taxon>Eukaryota</taxon>
        <taxon>Metazoa</taxon>
        <taxon>Chordata</taxon>
        <taxon>Craniata</taxon>
        <taxon>Vertebrata</taxon>
        <taxon>Euteleostomi</taxon>
        <taxon>Lepidosauria</taxon>
        <taxon>Squamata</taxon>
        <taxon>Bifurcata</taxon>
        <taxon>Unidentata</taxon>
        <taxon>Episquamata</taxon>
        <taxon>Toxicofera</taxon>
        <taxon>Iguania</taxon>
        <taxon>Acrodonta</taxon>
        <taxon>Agamidae</taxon>
        <taxon>Agaminae</taxon>
        <taxon>Phrynocephalus</taxon>
    </lineage>
</organism>
<dbReference type="GO" id="GO:0004888">
    <property type="term" value="F:transmembrane signaling receptor activity"/>
    <property type="evidence" value="ECO:0007669"/>
    <property type="project" value="InterPro"/>
</dbReference>
<dbReference type="InterPro" id="IPR003599">
    <property type="entry name" value="Ig_sub"/>
</dbReference>
<dbReference type="Proteomes" id="UP001142489">
    <property type="component" value="Unassembled WGS sequence"/>
</dbReference>
<comment type="subcellular location">
    <subcellularLocation>
        <location evidence="1">Membrane</location>
        <topology evidence="1">Single-pass type I membrane protein</topology>
    </subcellularLocation>
</comment>
<comment type="caution">
    <text evidence="9">The sequence shown here is derived from an EMBL/GenBank/DDBJ whole genome shotgun (WGS) entry which is preliminary data.</text>
</comment>
<dbReference type="Gene3D" id="2.60.40.10">
    <property type="entry name" value="Immunoglobulins"/>
    <property type="match status" value="1"/>
</dbReference>
<dbReference type="Pfam" id="PF13927">
    <property type="entry name" value="Ig_3"/>
    <property type="match status" value="1"/>
</dbReference>
<evidence type="ECO:0000256" key="1">
    <source>
        <dbReference type="ARBA" id="ARBA00004479"/>
    </source>
</evidence>
<gene>
    <name evidence="9" type="ORF">JRQ81_011522</name>
</gene>
<dbReference type="GO" id="GO:0050853">
    <property type="term" value="P:B cell receptor signaling pathway"/>
    <property type="evidence" value="ECO:0007669"/>
    <property type="project" value="TreeGrafter"/>
</dbReference>
<evidence type="ECO:0000313" key="10">
    <source>
        <dbReference type="Proteomes" id="UP001142489"/>
    </source>
</evidence>
<keyword evidence="2 6" id="KW-0812">Transmembrane</keyword>
<sequence length="273" mass="30782">MDATLYWCVFLLSLFTDHVYGTQTTKANEDILTGAELKSSEESVRTRGAATSSPKLVPSLPKATIQSRIHVYVESVPASHIIWEGSNTFLECRFHPPEANVTWKWCGSPNCNTGCDVAAINNKNIREDHKDGLSKLSFFPAETSDTGMYYCFVSAEHVQRQSCGTYLWVRKIRPGNFLNMSETVKNKIITAEGIFLLISAIGPGLFLLYRKRWENERLLQDKKAALEEENLYEGLNLDGCSMYEDISRGLQATYQDIGNVKIIDLQLEKPEKP</sequence>
<protein>
    <recommendedName>
        <fullName evidence="8">Ig-like domain-containing protein</fullName>
    </recommendedName>
</protein>
<dbReference type="PANTHER" id="PTHR14334">
    <property type="entry name" value="B-CELL ANTIGEN RECEPTOR COMPLEX-ASSOCIATED PROTEIN"/>
    <property type="match status" value="1"/>
</dbReference>
<proteinExistence type="predicted"/>
<feature type="chain" id="PRO_5040110503" description="Ig-like domain-containing protein" evidence="7">
    <location>
        <begin position="22"/>
        <end position="273"/>
    </location>
</feature>
<keyword evidence="10" id="KW-1185">Reference proteome</keyword>
<dbReference type="InterPro" id="IPR003110">
    <property type="entry name" value="Phos_immunorcpt_sig_ITAM"/>
</dbReference>
<feature type="domain" description="Ig-like" evidence="8">
    <location>
        <begin position="61"/>
        <end position="154"/>
    </location>
</feature>
<dbReference type="GO" id="GO:0009897">
    <property type="term" value="C:external side of plasma membrane"/>
    <property type="evidence" value="ECO:0007669"/>
    <property type="project" value="TreeGrafter"/>
</dbReference>
<feature type="transmembrane region" description="Helical" evidence="6">
    <location>
        <begin position="188"/>
        <end position="209"/>
    </location>
</feature>
<evidence type="ECO:0000259" key="8">
    <source>
        <dbReference type="PROSITE" id="PS50835"/>
    </source>
</evidence>
<evidence type="ECO:0000256" key="5">
    <source>
        <dbReference type="ARBA" id="ARBA00023319"/>
    </source>
</evidence>
<evidence type="ECO:0000313" key="9">
    <source>
        <dbReference type="EMBL" id="KAJ7304004.1"/>
    </source>
</evidence>
<keyword evidence="3 6" id="KW-1133">Transmembrane helix</keyword>
<dbReference type="EMBL" id="JAPFRF010000023">
    <property type="protein sequence ID" value="KAJ7304004.1"/>
    <property type="molecule type" value="Genomic_DNA"/>
</dbReference>
<dbReference type="PANTHER" id="PTHR14334:SF1">
    <property type="entry name" value="B-CELL ANTIGEN RECEPTOR COMPLEX-ASSOCIATED PROTEIN ALPHA CHAIN"/>
    <property type="match status" value="1"/>
</dbReference>